<dbReference type="InterPro" id="IPR018247">
    <property type="entry name" value="EF_Hand_1_Ca_BS"/>
</dbReference>
<dbReference type="PROSITE" id="PS00018">
    <property type="entry name" value="EF_HAND_1"/>
    <property type="match status" value="1"/>
</dbReference>
<organism evidence="2 3">
    <name type="scientific">Rhodopirellula sallentina SM41</name>
    <dbReference type="NCBI Taxonomy" id="1263870"/>
    <lineage>
        <taxon>Bacteria</taxon>
        <taxon>Pseudomonadati</taxon>
        <taxon>Planctomycetota</taxon>
        <taxon>Planctomycetia</taxon>
        <taxon>Pirellulales</taxon>
        <taxon>Pirellulaceae</taxon>
        <taxon>Rhodopirellula</taxon>
    </lineage>
</organism>
<reference evidence="2 3" key="1">
    <citation type="journal article" date="2013" name="Mar. Genomics">
        <title>Expression of sulfatases in Rhodopirellula baltica and the diversity of sulfatases in the genus Rhodopirellula.</title>
        <authorList>
            <person name="Wegner C.E."/>
            <person name="Richter-Heitmann T."/>
            <person name="Klindworth A."/>
            <person name="Klockow C."/>
            <person name="Richter M."/>
            <person name="Achstetter T."/>
            <person name="Glockner F.O."/>
            <person name="Harder J."/>
        </authorList>
    </citation>
    <scope>NUCLEOTIDE SEQUENCE [LARGE SCALE GENOMIC DNA]</scope>
    <source>
        <strain evidence="2 3">SM41</strain>
    </source>
</reference>
<keyword evidence="3" id="KW-1185">Reference proteome</keyword>
<dbReference type="Proteomes" id="UP000011885">
    <property type="component" value="Unassembled WGS sequence"/>
</dbReference>
<sequence>MFGIGIPASGLIVRAEPIDAPEAVASGELDERSSKDNLLRRMTTDGIELTDDLSFPLPEPTFVSIDGEPVAEEDAKRALEKIAGRHGVKRFVRDSVVAPISVNTDSIKNDAGERIGHFIDVAFVVYQSIEQIRKSDALDDFKSDPDSPEQTVEVADSDSADELDKNKTRQLTDEELAAAGVELDGKYETLGHLQLPLLGKVVVRGVARARRSIWSADDESAPIILTWLLDSRFAADDPEPDSISNQWRAIERNSVGEKQLGPPHSYAGMGGYVAITPVPGEEQASMVEMRFVIHEPHDWFSGRNLLRSKLPILIQDRVRNLRRELQD</sequence>
<comment type="caution">
    <text evidence="2">The sequence shown here is derived from an EMBL/GenBank/DDBJ whole genome shotgun (WGS) entry which is preliminary data.</text>
</comment>
<accession>M5U406</accession>
<dbReference type="PATRIC" id="fig|1263870.3.peg.2530"/>
<evidence type="ECO:0000313" key="2">
    <source>
        <dbReference type="EMBL" id="EMI56182.1"/>
    </source>
</evidence>
<proteinExistence type="predicted"/>
<protein>
    <submittedName>
        <fullName evidence="2">Signal peptide protein</fullName>
    </submittedName>
</protein>
<name>M5U406_9BACT</name>
<feature type="region of interest" description="Disordered" evidence="1">
    <location>
        <begin position="137"/>
        <end position="167"/>
    </location>
</feature>
<evidence type="ECO:0000313" key="3">
    <source>
        <dbReference type="Proteomes" id="UP000011885"/>
    </source>
</evidence>
<evidence type="ECO:0000256" key="1">
    <source>
        <dbReference type="SAM" id="MobiDB-lite"/>
    </source>
</evidence>
<dbReference type="EMBL" id="ANOH01000164">
    <property type="protein sequence ID" value="EMI56182.1"/>
    <property type="molecule type" value="Genomic_DNA"/>
</dbReference>
<gene>
    <name evidence="2" type="ORF">RSSM_02379</name>
</gene>
<dbReference type="AlphaFoldDB" id="M5U406"/>